<keyword evidence="1" id="KW-0472">Membrane</keyword>
<dbReference type="GeneID" id="98299473"/>
<feature type="transmembrane region" description="Helical" evidence="1">
    <location>
        <begin position="52"/>
        <end position="73"/>
    </location>
</feature>
<sequence>MQVTQTITDHVIHWTAQAEAQTGVRILALQNPAPQAPPGSEKFMTLIGLGKWIAMIICVFAMILGAALWAIHARRGDDSDGINKVGIALIAVIIISFAASVVGWLGGF</sequence>
<dbReference type="STRING" id="218140.BPSY_0233"/>
<keyword evidence="1" id="KW-0812">Transmembrane</keyword>
<accession>A0A087CM56</accession>
<evidence type="ECO:0000313" key="3">
    <source>
        <dbReference type="Proteomes" id="UP000029050"/>
    </source>
</evidence>
<dbReference type="EMBL" id="JGZI01000002">
    <property type="protein sequence ID" value="KFI84356.1"/>
    <property type="molecule type" value="Genomic_DNA"/>
</dbReference>
<evidence type="ECO:0000256" key="1">
    <source>
        <dbReference type="SAM" id="Phobius"/>
    </source>
</evidence>
<keyword evidence="3" id="KW-1185">Reference proteome</keyword>
<dbReference type="Proteomes" id="UP000029050">
    <property type="component" value="Unassembled WGS sequence"/>
</dbReference>
<dbReference type="AlphaFoldDB" id="A0A087CM56"/>
<proteinExistence type="predicted"/>
<organism evidence="2 3">
    <name type="scientific">Bifidobacterium psychraerophilum</name>
    <dbReference type="NCBI Taxonomy" id="218140"/>
    <lineage>
        <taxon>Bacteria</taxon>
        <taxon>Bacillati</taxon>
        <taxon>Actinomycetota</taxon>
        <taxon>Actinomycetes</taxon>
        <taxon>Bifidobacteriales</taxon>
        <taxon>Bifidobacteriaceae</taxon>
        <taxon>Bifidobacterium</taxon>
    </lineage>
</organism>
<feature type="transmembrane region" description="Helical" evidence="1">
    <location>
        <begin position="85"/>
        <end position="105"/>
    </location>
</feature>
<gene>
    <name evidence="2" type="ORF">BPSY_0233</name>
</gene>
<evidence type="ECO:0000313" key="2">
    <source>
        <dbReference type="EMBL" id="KFI84356.1"/>
    </source>
</evidence>
<keyword evidence="1" id="KW-1133">Transmembrane helix</keyword>
<evidence type="ECO:0008006" key="4">
    <source>
        <dbReference type="Google" id="ProtNLM"/>
    </source>
</evidence>
<dbReference type="OrthoDB" id="4250843at2"/>
<reference evidence="2 3" key="1">
    <citation type="submission" date="2014-03" db="EMBL/GenBank/DDBJ databases">
        <title>Genomics of Bifidobacteria.</title>
        <authorList>
            <person name="Ventura M."/>
            <person name="Milani C."/>
            <person name="Lugli G.A."/>
        </authorList>
    </citation>
    <scope>NUCLEOTIDE SEQUENCE [LARGE SCALE GENOMIC DNA]</scope>
    <source>
        <strain evidence="2 3">LMG 21775</strain>
    </source>
</reference>
<name>A0A087CM56_9BIFI</name>
<comment type="caution">
    <text evidence="2">The sequence shown here is derived from an EMBL/GenBank/DDBJ whole genome shotgun (WGS) entry which is preliminary data.</text>
</comment>
<protein>
    <recommendedName>
        <fullName evidence="4">Conjugal transfer protein TrbC</fullName>
    </recommendedName>
</protein>
<dbReference type="RefSeq" id="WP_051921371.1">
    <property type="nucleotide sequence ID" value="NZ_BAABVZ010000004.1"/>
</dbReference>
<dbReference type="eggNOG" id="ENOG5032FG9">
    <property type="taxonomic scope" value="Bacteria"/>
</dbReference>